<dbReference type="EMBL" id="CDMY01000964">
    <property type="protein sequence ID" value="CEM37963.1"/>
    <property type="molecule type" value="Genomic_DNA"/>
</dbReference>
<reference evidence="3 4" key="1">
    <citation type="submission" date="2014-11" db="EMBL/GenBank/DDBJ databases">
        <authorList>
            <person name="Zhu J."/>
            <person name="Qi W."/>
            <person name="Song R."/>
        </authorList>
    </citation>
    <scope>NUCLEOTIDE SEQUENCE [LARGE SCALE GENOMIC DNA]</scope>
</reference>
<dbReference type="InParanoid" id="A0A0G4H2S1"/>
<accession>A0A0G4H2S1</accession>
<feature type="region of interest" description="Disordered" evidence="1">
    <location>
        <begin position="84"/>
        <end position="128"/>
    </location>
</feature>
<name>A0A0G4H2S1_VITBC</name>
<evidence type="ECO:0000256" key="2">
    <source>
        <dbReference type="SAM" id="SignalP"/>
    </source>
</evidence>
<keyword evidence="4" id="KW-1185">Reference proteome</keyword>
<feature type="chain" id="PRO_5005191347" evidence="2">
    <location>
        <begin position="19"/>
        <end position="128"/>
    </location>
</feature>
<feature type="signal peptide" evidence="2">
    <location>
        <begin position="1"/>
        <end position="18"/>
    </location>
</feature>
<evidence type="ECO:0000313" key="4">
    <source>
        <dbReference type="Proteomes" id="UP000041254"/>
    </source>
</evidence>
<sequence length="128" mass="12982">MVCIGLLSFVLIPAVTENATRIVKAAGAAFKPPPPPRAAKDDAKVWAVIELLTRTMEIIVAKEMEGTPAAAELADKLSVVSHLAEEHGSKGGAAGGGDGKLRGGHGGAGTAADGEPLPRTTTLKPLKP</sequence>
<dbReference type="AlphaFoldDB" id="A0A0G4H2S1"/>
<keyword evidence="2" id="KW-0732">Signal</keyword>
<feature type="compositionally biased region" description="Polar residues" evidence="1">
    <location>
        <begin position="119"/>
        <end position="128"/>
    </location>
</feature>
<dbReference type="Proteomes" id="UP000041254">
    <property type="component" value="Unassembled WGS sequence"/>
</dbReference>
<gene>
    <name evidence="3" type="ORF">Vbra_19452</name>
</gene>
<evidence type="ECO:0000313" key="3">
    <source>
        <dbReference type="EMBL" id="CEM37963.1"/>
    </source>
</evidence>
<dbReference type="VEuPathDB" id="CryptoDB:Vbra_19452"/>
<organism evidence="3 4">
    <name type="scientific">Vitrella brassicaformis (strain CCMP3155)</name>
    <dbReference type="NCBI Taxonomy" id="1169540"/>
    <lineage>
        <taxon>Eukaryota</taxon>
        <taxon>Sar</taxon>
        <taxon>Alveolata</taxon>
        <taxon>Colpodellida</taxon>
        <taxon>Vitrellaceae</taxon>
        <taxon>Vitrella</taxon>
    </lineage>
</organism>
<proteinExistence type="predicted"/>
<evidence type="ECO:0000256" key="1">
    <source>
        <dbReference type="SAM" id="MobiDB-lite"/>
    </source>
</evidence>
<feature type="compositionally biased region" description="Gly residues" evidence="1">
    <location>
        <begin position="90"/>
        <end position="109"/>
    </location>
</feature>
<protein>
    <submittedName>
        <fullName evidence="3">Uncharacterized protein</fullName>
    </submittedName>
</protein>